<sequence length="162" mass="18262">MTGPVYPEIYRCPSAVNANGNIEAERCLIRSVHHINPFNMASTDTIEQLASNLTAKLHDVDVPDIPAELGALLNEVRKWMRRQQRRFAEAREERLRATIRALKLTEDQDVERNFSDCSCNTVAGRIKPVGRQTREHTNRLWVALKPVSVCTSGIPDIGIVDD</sequence>
<dbReference type="Proteomes" id="UP000217790">
    <property type="component" value="Unassembled WGS sequence"/>
</dbReference>
<dbReference type="EMBL" id="KZ293655">
    <property type="protein sequence ID" value="PBK93806.1"/>
    <property type="molecule type" value="Genomic_DNA"/>
</dbReference>
<reference evidence="2" key="1">
    <citation type="journal article" date="2017" name="Nat. Ecol. Evol.">
        <title>Genome expansion and lineage-specific genetic innovations in the forest pathogenic fungi Armillaria.</title>
        <authorList>
            <person name="Sipos G."/>
            <person name="Prasanna A.N."/>
            <person name="Walter M.C."/>
            <person name="O'Connor E."/>
            <person name="Balint B."/>
            <person name="Krizsan K."/>
            <person name="Kiss B."/>
            <person name="Hess J."/>
            <person name="Varga T."/>
            <person name="Slot J."/>
            <person name="Riley R."/>
            <person name="Boka B."/>
            <person name="Rigling D."/>
            <person name="Barry K."/>
            <person name="Lee J."/>
            <person name="Mihaltcheva S."/>
            <person name="LaButti K."/>
            <person name="Lipzen A."/>
            <person name="Waldron R."/>
            <person name="Moloney N.M."/>
            <person name="Sperisen C."/>
            <person name="Kredics L."/>
            <person name="Vagvoelgyi C."/>
            <person name="Patrignani A."/>
            <person name="Fitzpatrick D."/>
            <person name="Nagy I."/>
            <person name="Doyle S."/>
            <person name="Anderson J.B."/>
            <person name="Grigoriev I.V."/>
            <person name="Gueldener U."/>
            <person name="Muensterkoetter M."/>
            <person name="Nagy L.G."/>
        </authorList>
    </citation>
    <scope>NUCLEOTIDE SEQUENCE [LARGE SCALE GENOMIC DNA]</scope>
    <source>
        <strain evidence="2">Ar21-2</strain>
    </source>
</reference>
<name>A0A2H3E288_ARMGA</name>
<keyword evidence="2" id="KW-1185">Reference proteome</keyword>
<accession>A0A2H3E288</accession>
<proteinExistence type="predicted"/>
<protein>
    <submittedName>
        <fullName evidence="1">Uncharacterized protein</fullName>
    </submittedName>
</protein>
<gene>
    <name evidence="1" type="ORF">ARMGADRAFT_1029683</name>
</gene>
<dbReference type="InParanoid" id="A0A2H3E288"/>
<evidence type="ECO:0000313" key="2">
    <source>
        <dbReference type="Proteomes" id="UP000217790"/>
    </source>
</evidence>
<evidence type="ECO:0000313" key="1">
    <source>
        <dbReference type="EMBL" id="PBK93806.1"/>
    </source>
</evidence>
<organism evidence="1 2">
    <name type="scientific">Armillaria gallica</name>
    <name type="common">Bulbous honey fungus</name>
    <name type="synonym">Armillaria bulbosa</name>
    <dbReference type="NCBI Taxonomy" id="47427"/>
    <lineage>
        <taxon>Eukaryota</taxon>
        <taxon>Fungi</taxon>
        <taxon>Dikarya</taxon>
        <taxon>Basidiomycota</taxon>
        <taxon>Agaricomycotina</taxon>
        <taxon>Agaricomycetes</taxon>
        <taxon>Agaricomycetidae</taxon>
        <taxon>Agaricales</taxon>
        <taxon>Marasmiineae</taxon>
        <taxon>Physalacriaceae</taxon>
        <taxon>Armillaria</taxon>
    </lineage>
</organism>
<dbReference type="AlphaFoldDB" id="A0A2H3E288"/>